<dbReference type="InterPro" id="IPR040009">
    <property type="entry name" value="Mtf2/C5D6.12-like"/>
</dbReference>
<dbReference type="Proteomes" id="UP001056384">
    <property type="component" value="Chromosome 8"/>
</dbReference>
<dbReference type="InterPro" id="IPR043837">
    <property type="entry name" value="Mtf2-like_C"/>
</dbReference>
<feature type="domain" description="Mtf2-like C-terminal" evidence="2">
    <location>
        <begin position="207"/>
        <end position="362"/>
    </location>
</feature>
<evidence type="ECO:0000313" key="3">
    <source>
        <dbReference type="EMBL" id="USW56368.1"/>
    </source>
</evidence>
<feature type="region of interest" description="Disordered" evidence="1">
    <location>
        <begin position="56"/>
        <end position="117"/>
    </location>
</feature>
<gene>
    <name evidence="3" type="ORF">Slin15195_G096870</name>
</gene>
<dbReference type="PANTHER" id="PTHR39468">
    <property type="entry name" value="CHROMOSOME 7, WHOLE GENOME SHOTGUN SEQUENCE"/>
    <property type="match status" value="1"/>
</dbReference>
<feature type="region of interest" description="Disordered" evidence="1">
    <location>
        <begin position="133"/>
        <end position="156"/>
    </location>
</feature>
<feature type="compositionally biased region" description="Polar residues" evidence="1">
    <location>
        <begin position="80"/>
        <end position="117"/>
    </location>
</feature>
<accession>A0A9Q9B2I2</accession>
<keyword evidence="4" id="KW-1185">Reference proteome</keyword>
<reference evidence="3" key="1">
    <citation type="submission" date="2022-06" db="EMBL/GenBank/DDBJ databases">
        <title>Complete genome sequences of two strains of the flax pathogen Septoria linicola.</title>
        <authorList>
            <person name="Lapalu N."/>
            <person name="Simon A."/>
            <person name="Demenou B."/>
            <person name="Paumier D."/>
            <person name="Guillot M.-P."/>
            <person name="Gout L."/>
            <person name="Valade R."/>
        </authorList>
    </citation>
    <scope>NUCLEOTIDE SEQUENCE</scope>
    <source>
        <strain evidence="3">SE15195</strain>
    </source>
</reference>
<dbReference type="EMBL" id="CP099425">
    <property type="protein sequence ID" value="USW56368.1"/>
    <property type="molecule type" value="Genomic_DNA"/>
</dbReference>
<dbReference type="AlphaFoldDB" id="A0A9Q9B2I2"/>
<feature type="compositionally biased region" description="Basic and acidic residues" evidence="1">
    <location>
        <begin position="64"/>
        <end position="79"/>
    </location>
</feature>
<proteinExistence type="predicted"/>
<dbReference type="GO" id="GO:0005739">
    <property type="term" value="C:mitochondrion"/>
    <property type="evidence" value="ECO:0007669"/>
    <property type="project" value="InterPro"/>
</dbReference>
<organism evidence="3 4">
    <name type="scientific">Septoria linicola</name>
    <dbReference type="NCBI Taxonomy" id="215465"/>
    <lineage>
        <taxon>Eukaryota</taxon>
        <taxon>Fungi</taxon>
        <taxon>Dikarya</taxon>
        <taxon>Ascomycota</taxon>
        <taxon>Pezizomycotina</taxon>
        <taxon>Dothideomycetes</taxon>
        <taxon>Dothideomycetidae</taxon>
        <taxon>Mycosphaerellales</taxon>
        <taxon>Mycosphaerellaceae</taxon>
        <taxon>Septoria</taxon>
    </lineage>
</organism>
<protein>
    <recommendedName>
        <fullName evidence="2">Mtf2-like C-terminal domain-containing protein</fullName>
    </recommendedName>
</protein>
<dbReference type="PANTHER" id="PTHR39468:SF1">
    <property type="entry name" value="MTF2-LIKE C-TERMINAL DOMAIN-CONTAINING PROTEIN"/>
    <property type="match status" value="1"/>
</dbReference>
<dbReference type="Pfam" id="PF19189">
    <property type="entry name" value="Mtf2"/>
    <property type="match status" value="1"/>
</dbReference>
<feature type="compositionally biased region" description="Polar residues" evidence="1">
    <location>
        <begin position="172"/>
        <end position="185"/>
    </location>
</feature>
<feature type="region of interest" description="Disordered" evidence="1">
    <location>
        <begin position="170"/>
        <end position="189"/>
    </location>
</feature>
<name>A0A9Q9B2I2_9PEZI</name>
<evidence type="ECO:0000259" key="2">
    <source>
        <dbReference type="Pfam" id="PF19189"/>
    </source>
</evidence>
<evidence type="ECO:0000256" key="1">
    <source>
        <dbReference type="SAM" id="MobiDB-lite"/>
    </source>
</evidence>
<evidence type="ECO:0000313" key="4">
    <source>
        <dbReference type="Proteomes" id="UP001056384"/>
    </source>
</evidence>
<dbReference type="OrthoDB" id="2444174at2759"/>
<sequence>MLLGGRASRGIAESSLLPLLYNTRTITRAAYATDQLNLEQKAGEGAAEEQRLQNIKQKWSSRKSLADRPRRRTRRDEPTSQRMQSARSRPQQLQSIPFDGNTGSATPAERLQNTTMTPREMQVFEELFRKGVSSKQATAEAQKAAKKTPSKTRTTPQFPELLRPLAEEAQHLRQQAASSDVSSDKQPGLLTKPIAELDIKDPQAMTIRDLMNAATTDIECWEVLRDHVFDRLRATPSDSALQANFPALPALLQHYMYLQTEKLSSQHSLGLVALSELKRIGPLAFALGATTELYNAHMRLLWRQYRDLQSIDDFLAEMDREVYEVDAGTLGLLEEILDHARAALDGALGESVKALWTMDRKLRGVKRIREWKRIVDERLREKALTEAKSKQEVFQEDEADEGYFKRERVRPRRRRLAPA</sequence>